<feature type="compositionally biased region" description="Acidic residues" evidence="4">
    <location>
        <begin position="129"/>
        <end position="139"/>
    </location>
</feature>
<evidence type="ECO:0000256" key="3">
    <source>
        <dbReference type="ARBA" id="ARBA00023242"/>
    </source>
</evidence>
<dbReference type="Pfam" id="PF09649">
    <property type="entry name" value="CHZ"/>
    <property type="match status" value="1"/>
</dbReference>
<accession>A0A6P7YI08</accession>
<feature type="compositionally biased region" description="Acidic residues" evidence="4">
    <location>
        <begin position="205"/>
        <end position="214"/>
    </location>
</feature>
<dbReference type="GO" id="GO:0005634">
    <property type="term" value="C:nucleus"/>
    <property type="evidence" value="ECO:0007669"/>
    <property type="project" value="UniProtKB-SubCell"/>
</dbReference>
<feature type="compositionally biased region" description="Basic and acidic residues" evidence="4">
    <location>
        <begin position="104"/>
        <end position="114"/>
    </location>
</feature>
<feature type="compositionally biased region" description="Acidic residues" evidence="4">
    <location>
        <begin position="545"/>
        <end position="555"/>
    </location>
</feature>
<dbReference type="KEGG" id="muo:115473691"/>
<protein>
    <submittedName>
        <fullName evidence="7">HIRA-interacting protein 3 isoform X1</fullName>
    </submittedName>
</protein>
<evidence type="ECO:0000256" key="2">
    <source>
        <dbReference type="ARBA" id="ARBA00023186"/>
    </source>
</evidence>
<dbReference type="AlphaFoldDB" id="A0A6P7YI08"/>
<feature type="compositionally biased region" description="Polar residues" evidence="4">
    <location>
        <begin position="258"/>
        <end position="273"/>
    </location>
</feature>
<dbReference type="InterPro" id="IPR037647">
    <property type="entry name" value="HIRIP3"/>
</dbReference>
<dbReference type="CTD" id="8479"/>
<dbReference type="PANTHER" id="PTHR15410">
    <property type="entry name" value="HIRA-INTERACTING PROTEIN 3"/>
    <property type="match status" value="1"/>
</dbReference>
<keyword evidence="2" id="KW-0143">Chaperone</keyword>
<comment type="subcellular location">
    <subcellularLocation>
        <location evidence="1">Nucleus</location>
    </subcellularLocation>
</comment>
<feature type="region of interest" description="Disordered" evidence="4">
    <location>
        <begin position="674"/>
        <end position="721"/>
    </location>
</feature>
<dbReference type="PANTHER" id="PTHR15410:SF2">
    <property type="entry name" value="HIRA-INTERACTING PROTEIN 3"/>
    <property type="match status" value="1"/>
</dbReference>
<feature type="compositionally biased region" description="Basic and acidic residues" evidence="4">
    <location>
        <begin position="683"/>
        <end position="698"/>
    </location>
</feature>
<dbReference type="SMART" id="SM01082">
    <property type="entry name" value="CHZ"/>
    <property type="match status" value="1"/>
</dbReference>
<reference evidence="7" key="1">
    <citation type="submission" date="2025-08" db="UniProtKB">
        <authorList>
            <consortium name="RefSeq"/>
        </authorList>
    </citation>
    <scope>IDENTIFICATION</scope>
</reference>
<feature type="compositionally biased region" description="Basic and acidic residues" evidence="4">
    <location>
        <begin position="410"/>
        <end position="425"/>
    </location>
</feature>
<keyword evidence="3" id="KW-0539">Nucleus</keyword>
<dbReference type="Proteomes" id="UP000515156">
    <property type="component" value="Chromosome 7"/>
</dbReference>
<evidence type="ECO:0000256" key="1">
    <source>
        <dbReference type="ARBA" id="ARBA00004123"/>
    </source>
</evidence>
<feature type="compositionally biased region" description="Basic and acidic residues" evidence="4">
    <location>
        <begin position="556"/>
        <end position="567"/>
    </location>
</feature>
<dbReference type="InterPro" id="IPR019098">
    <property type="entry name" value="Histone_chaperone_domain_CHZ"/>
</dbReference>
<feature type="compositionally biased region" description="Basic and acidic residues" evidence="4">
    <location>
        <begin position="503"/>
        <end position="535"/>
    </location>
</feature>
<proteinExistence type="predicted"/>
<evidence type="ECO:0000313" key="7">
    <source>
        <dbReference type="RefSeq" id="XP_030064576.1"/>
    </source>
</evidence>
<dbReference type="RefSeq" id="XP_030064576.1">
    <property type="nucleotide sequence ID" value="XM_030208716.1"/>
</dbReference>
<dbReference type="GeneID" id="115473691"/>
<feature type="compositionally biased region" description="Polar residues" evidence="4">
    <location>
        <begin position="474"/>
        <end position="500"/>
    </location>
</feature>
<evidence type="ECO:0000259" key="5">
    <source>
        <dbReference type="SMART" id="SM01082"/>
    </source>
</evidence>
<organism evidence="6 7">
    <name type="scientific">Microcaecilia unicolor</name>
    <dbReference type="NCBI Taxonomy" id="1415580"/>
    <lineage>
        <taxon>Eukaryota</taxon>
        <taxon>Metazoa</taxon>
        <taxon>Chordata</taxon>
        <taxon>Craniata</taxon>
        <taxon>Vertebrata</taxon>
        <taxon>Euteleostomi</taxon>
        <taxon>Amphibia</taxon>
        <taxon>Gymnophiona</taxon>
        <taxon>Siphonopidae</taxon>
        <taxon>Microcaecilia</taxon>
    </lineage>
</organism>
<keyword evidence="6" id="KW-1185">Reference proteome</keyword>
<dbReference type="OrthoDB" id="552755at2759"/>
<feature type="compositionally biased region" description="Basic and acidic residues" evidence="4">
    <location>
        <begin position="184"/>
        <end position="204"/>
    </location>
</feature>
<evidence type="ECO:0000313" key="6">
    <source>
        <dbReference type="Proteomes" id="UP000515156"/>
    </source>
</evidence>
<gene>
    <name evidence="7" type="primary">HIRIP3</name>
</gene>
<name>A0A6P7YI08_9AMPH</name>
<dbReference type="FunCoup" id="A0A6P7YI08">
    <property type="interactions" value="2428"/>
</dbReference>
<dbReference type="InParanoid" id="A0A6P7YI08"/>
<evidence type="ECO:0000256" key="4">
    <source>
        <dbReference type="SAM" id="MobiDB-lite"/>
    </source>
</evidence>
<feature type="domain" description="Histone chaperone" evidence="5">
    <location>
        <begin position="642"/>
        <end position="678"/>
    </location>
</feature>
<sequence>MGSPVAATVCDMRSFTQDLLRSSPDLRALTHSLVRKKYLAHTGRMSLGPNERRQLKEIVEDELLKVTVEDSDDEPLATLVHSRKVASSCLQPLPISTAMKENKSFDSDFQDRQKSVVKSSQKKKRLCSEIEESSDEDSGVDQKKPCPRSAPRRGSKKAANTEVASGDSACKGKIYARNGGGRDTSVEMKKGKSEVGRREVRSEDEMSEKEDSDLEGPPKVPESNSKHDRARNRVSGHNQKGRGEWRSSSSSCEENRRVNTNKNGKAATRNSSIKNRKIAANKERKTAVRNSSSSEEDRRVRPTKKGKPAMRNSSSSSSNEEDMRVSPTKKGKAAMRNNSSSSEEDRRVRPTKKGKAAMRNSSSSEEDRRVRPTKKGKAAMRNSSSSEEDMRVSPTKKGKAAMRNNSSSSEEDRRATPTKKEETVRRNSGSSSSEEDEGESPNKKGKAARQSSSSEEGRGEGAKSSSCSEDDNGESPNKNGERTSSSSSEVDQGKQVSNSSSEEDQKKSLKMEGKRERSSSSTKEKKGGGRSEAQKGHSQQGGSLDDSDSASEEEEIQKSQRGKKDTKSGPANEKNSGKDEHPSIRRLKRCILACGVRRNYKKLFEGKRSVKAKVEVLKRELEDLGVKGNPTLEKCKIVRLKREDAAELASLDTSNIISSEGRLRRRNIWNPYQTPLDTSLGENYKRSVESDSDESKDPPKKKRRMEWSNLQGIISDSGDSD</sequence>
<feature type="region of interest" description="Disordered" evidence="4">
    <location>
        <begin position="104"/>
        <end position="584"/>
    </location>
</feature>